<protein>
    <submittedName>
        <fullName evidence="3">Dermonecrotic toxin domain-containing protein</fullName>
    </submittedName>
</protein>
<dbReference type="Proteomes" id="UP001577047">
    <property type="component" value="Unassembled WGS sequence"/>
</dbReference>
<keyword evidence="4" id="KW-1185">Reference proteome</keyword>
<feature type="domain" description="Dermonecrotic toxin N-terminal" evidence="2">
    <location>
        <begin position="87"/>
        <end position="346"/>
    </location>
</feature>
<comment type="caution">
    <text evidence="3">The sequence shown here is derived from an EMBL/GenBank/DDBJ whole genome shotgun (WGS) entry which is preliminary data.</text>
</comment>
<dbReference type="EMBL" id="JBHFXX010000010">
    <property type="protein sequence ID" value="MFB3801487.1"/>
    <property type="molecule type" value="Genomic_DNA"/>
</dbReference>
<evidence type="ECO:0000313" key="3">
    <source>
        <dbReference type="EMBL" id="MFB3801487.1"/>
    </source>
</evidence>
<evidence type="ECO:0000256" key="1">
    <source>
        <dbReference type="ARBA" id="ARBA00022729"/>
    </source>
</evidence>
<dbReference type="InterPro" id="IPR046673">
    <property type="entry name" value="ToxA_N"/>
</dbReference>
<sequence length="1539" mass="169601">MNSTAATPPSTSCATPPASQQQLIACHTPAWMVAAPADVHSRLRAAQRAVPAWFQDCRLARPDAARALASAYAVSRAADAAVGKRLEALPDLLQFARTLLVPALKARFGLALDVDRIYLFNANKAVAYQQEVNGDPIQGAARAFKLATQSLLHCALQNFEADEACEGGLDAAGLSALVLDSDRFESVITSGQVIDIAPHAFAALCRELDIGGNYLKQVEGLCNDGSATALFTQAQRGQWHLEVHRAYLSGMLEHGLFEALLTLADSGQAQYLDSPLRCARMRLLGFELTGAVVIGLVPSPERLLVYDPLLLPYKGLLLTYLPGAPSPLQVHATSQQAQRYLREQLSIMDLGALSRAVAAADSAAFLARLRDVLQPIDWTTVTPEPGHGGASAQRRPDPNAWITLTLAPFTQALIDERVSQWQQRLRQDALFHAVPSAEEDRKSAARRRAYFSQWASDALMVAAFVVPGLDQLMLSLSIAQLSYETYEGFDSWADGEREQAQGYLMDVVENLALTAALGAAGAAAGAQAAVPRSAFIEALHPVELPNGEQRLWKPDLQPFAHDITLPTSLQPDALGLLHHQDRTWLTLEGQTYAVGHSPQTDQYHLLPAHPAMSYRLPLRHNRAGTWLHALDRPSAWQGPELFRRLGPLGAAVGDDLPLRFAQFSGVEDSVLRRALSHQERLPALLEDALLRVKLEQAIAQDSAGLPLAQRRSEFQRRYRQLPSTEVPGAAVIQRVYPNLPNAVTEELLGNATADEVQQLIDGKVPLRVGEEIRVYQQQLRLNRAYEGLYLDAAHSADSDRLILHTAAQLPDWPAGLAIDLHEGAIDPQPIDRVGPGDSLQRKLITRYPNGYTVSKPYPDSPTLRLHATLHDALHEALGSGTAVDATALREQIRHAPVMPRDALRRHLGLQRRSFRSPMRLADGRFGYPLSPTPRPLLHDIGNLDAINRHLRQLEGQGFSPAIANWILSNLADAPITHEAMTQRIAQLPSSSAVELDNSLAAWRASPGQISDAITRIHARNSIEMAIWGHWIERAIPESSPSPDTLTLERTFIAEFPQQLPESFTSGVKRLRLSDVWIAHALEQEAPQAQIEGHLHNLFQHFPALEALEIERPYASDAPASAFRYSLGPISERLAGLSELRLVNQNIELSVQAIDRLASPEAMTYLDLGGNALIAQADAQLSPWRLQYLGLERMALTHWPAWLSLDALERIEAVSLLNNDLHQVPAFLTLNEQSDTFHTIVSLSGNPLSEAHMRNLMFSEDGLARRFHFNLAAPLHLLPELQTLFNQRTQLREALFNWVSSASVQGGATQLRWQIANDLSGYWEARVRGAQTPLHLIDLALEHFPPVLPSAFDQQVDHLILERLNGTPAQLDTLLRRFPRLSTLALYENIQSLQHVPTAITELASLVELELVNQGLTIDNDDLQALLRLPALESLDLSDNSVSPALSGPFQVARRLESLSLSKTGMTAWADWLFDVMPRQILDLDDNQISRLPDSVLGVSTVDTGRTRVSLMGNPLEADIVQRLEDPESLHLYLPHDYRP</sequence>
<dbReference type="PANTHER" id="PTHR24373:SF275">
    <property type="entry name" value="TIR DOMAIN-CONTAINING PROTEIN"/>
    <property type="match status" value="1"/>
</dbReference>
<reference evidence="3 4" key="1">
    <citation type="submission" date="2024-09" db="EMBL/GenBank/DDBJ databases">
        <authorList>
            <person name="Fullem K."/>
        </authorList>
    </citation>
    <scope>NUCLEOTIDE SEQUENCE [LARGE SCALE GENOMIC DNA]</scope>
    <source>
        <strain evidence="4">K1(2024)</strain>
    </source>
</reference>
<dbReference type="RefSeq" id="WP_304484404.1">
    <property type="nucleotide sequence ID" value="NZ_JAUQOQ010000008.1"/>
</dbReference>
<evidence type="ECO:0000259" key="2">
    <source>
        <dbReference type="Pfam" id="PF20178"/>
    </source>
</evidence>
<dbReference type="Pfam" id="PF20178">
    <property type="entry name" value="ToxA_N"/>
    <property type="match status" value="1"/>
</dbReference>
<dbReference type="SUPFAM" id="SSF52058">
    <property type="entry name" value="L domain-like"/>
    <property type="match status" value="1"/>
</dbReference>
<gene>
    <name evidence="3" type="ORF">ACE1YR_13790</name>
</gene>
<dbReference type="InterPro" id="IPR032675">
    <property type="entry name" value="LRR_dom_sf"/>
</dbReference>
<name>A0ABV4ZAV0_9PSED</name>
<organism evidence="3 4">
    <name type="scientific">Pseudomonas boreofloridensis</name>
    <dbReference type="NCBI Taxonomy" id="3064348"/>
    <lineage>
        <taxon>Bacteria</taxon>
        <taxon>Pseudomonadati</taxon>
        <taxon>Pseudomonadota</taxon>
        <taxon>Gammaproteobacteria</taxon>
        <taxon>Pseudomonadales</taxon>
        <taxon>Pseudomonadaceae</taxon>
        <taxon>Pseudomonas</taxon>
    </lineage>
</organism>
<accession>A0ABV4ZAV0</accession>
<proteinExistence type="predicted"/>
<evidence type="ECO:0000313" key="4">
    <source>
        <dbReference type="Proteomes" id="UP001577047"/>
    </source>
</evidence>
<dbReference type="PANTHER" id="PTHR24373">
    <property type="entry name" value="SLIT RELATED LEUCINE-RICH REPEAT NEURONAL PROTEIN"/>
    <property type="match status" value="1"/>
</dbReference>
<dbReference type="InterPro" id="IPR050328">
    <property type="entry name" value="Dev_Immune_Receptor"/>
</dbReference>
<keyword evidence="1" id="KW-0732">Signal</keyword>
<dbReference type="Gene3D" id="3.80.10.10">
    <property type="entry name" value="Ribonuclease Inhibitor"/>
    <property type="match status" value="2"/>
</dbReference>